<dbReference type="GO" id="GO:0009060">
    <property type="term" value="P:aerobic respiration"/>
    <property type="evidence" value="ECO:0007669"/>
    <property type="project" value="TreeGrafter"/>
</dbReference>
<reference evidence="6 7" key="1">
    <citation type="submission" date="2019-06" db="EMBL/GenBank/DDBJ databases">
        <title>Genomic Encyclopedia of Type Strains, Phase IV (KMG-V): Genome sequencing to study the core and pangenomes of soil and plant-associated prokaryotes.</title>
        <authorList>
            <person name="Whitman W."/>
        </authorList>
    </citation>
    <scope>NUCLEOTIDE SEQUENCE [LARGE SCALE GENOMIC DNA]</scope>
    <source>
        <strain evidence="6 7">BR 11796</strain>
    </source>
</reference>
<evidence type="ECO:0000256" key="3">
    <source>
        <dbReference type="ARBA" id="ARBA00023004"/>
    </source>
</evidence>
<accession>A0A560BBM8</accession>
<sequence length="166" mass="18488">MNMLMLLLRNLARGPSTDAFPFGDTFTPERLRGRIRFDPVLCTGCRLCAHVCAGDAIHFDETDEGLRFTLWHNTCTFCGLCEHYCQTKAIRLTDDWHLAHLQQDKYAMIEQGVVASAACAECGSRMTAPVPALTALAYRAGNRRIEHLQTLCPDCRRKAGVKGGRS</sequence>
<organism evidence="6 7">
    <name type="scientific">Azospirillum brasilense</name>
    <dbReference type="NCBI Taxonomy" id="192"/>
    <lineage>
        <taxon>Bacteria</taxon>
        <taxon>Pseudomonadati</taxon>
        <taxon>Pseudomonadota</taxon>
        <taxon>Alphaproteobacteria</taxon>
        <taxon>Rhodospirillales</taxon>
        <taxon>Azospirillaceae</taxon>
        <taxon>Azospirillum</taxon>
    </lineage>
</organism>
<dbReference type="AlphaFoldDB" id="A0A560BBM8"/>
<dbReference type="PROSITE" id="PS51379">
    <property type="entry name" value="4FE4S_FER_2"/>
    <property type="match status" value="2"/>
</dbReference>
<dbReference type="Proteomes" id="UP000316083">
    <property type="component" value="Unassembled WGS sequence"/>
</dbReference>
<evidence type="ECO:0000313" key="6">
    <source>
        <dbReference type="EMBL" id="TWA70051.1"/>
    </source>
</evidence>
<evidence type="ECO:0000256" key="1">
    <source>
        <dbReference type="ARBA" id="ARBA00022723"/>
    </source>
</evidence>
<dbReference type="Pfam" id="PF13187">
    <property type="entry name" value="Fer4_9"/>
    <property type="match status" value="1"/>
</dbReference>
<keyword evidence="4" id="KW-0411">Iron-sulfur</keyword>
<evidence type="ECO:0000313" key="7">
    <source>
        <dbReference type="Proteomes" id="UP000316083"/>
    </source>
</evidence>
<feature type="domain" description="4Fe-4S ferredoxin-type" evidence="5">
    <location>
        <begin position="33"/>
        <end position="62"/>
    </location>
</feature>
<proteinExistence type="predicted"/>
<comment type="caution">
    <text evidence="6">The sequence shown here is derived from an EMBL/GenBank/DDBJ whole genome shotgun (WGS) entry which is preliminary data.</text>
</comment>
<dbReference type="Gene3D" id="3.30.70.3270">
    <property type="match status" value="1"/>
</dbReference>
<dbReference type="RefSeq" id="WP_145675450.1">
    <property type="nucleotide sequence ID" value="NZ_VITF01000004.1"/>
</dbReference>
<evidence type="ECO:0000259" key="5">
    <source>
        <dbReference type="PROSITE" id="PS51379"/>
    </source>
</evidence>
<dbReference type="InterPro" id="IPR017896">
    <property type="entry name" value="4Fe4S_Fe-S-bd"/>
</dbReference>
<keyword evidence="1" id="KW-0479">Metal-binding</keyword>
<dbReference type="EMBL" id="VITF01000004">
    <property type="protein sequence ID" value="TWA70051.1"/>
    <property type="molecule type" value="Genomic_DNA"/>
</dbReference>
<gene>
    <name evidence="6" type="ORF">FBZ82_104211</name>
</gene>
<dbReference type="GO" id="GO:0051539">
    <property type="term" value="F:4 iron, 4 sulfur cluster binding"/>
    <property type="evidence" value="ECO:0007669"/>
    <property type="project" value="InterPro"/>
</dbReference>
<dbReference type="SUPFAM" id="SSF54862">
    <property type="entry name" value="4Fe-4S ferredoxins"/>
    <property type="match status" value="1"/>
</dbReference>
<evidence type="ECO:0000256" key="2">
    <source>
        <dbReference type="ARBA" id="ARBA00022737"/>
    </source>
</evidence>
<keyword evidence="2" id="KW-0677">Repeat</keyword>
<protein>
    <submittedName>
        <fullName evidence="6">4Fe-4S dicluster protein</fullName>
    </submittedName>
</protein>
<dbReference type="GO" id="GO:0016020">
    <property type="term" value="C:membrane"/>
    <property type="evidence" value="ECO:0007669"/>
    <property type="project" value="InterPro"/>
</dbReference>
<keyword evidence="3" id="KW-0408">Iron</keyword>
<dbReference type="GO" id="GO:0003954">
    <property type="term" value="F:NADH dehydrogenase activity"/>
    <property type="evidence" value="ECO:0007669"/>
    <property type="project" value="TreeGrafter"/>
</dbReference>
<dbReference type="InterPro" id="IPR010226">
    <property type="entry name" value="NADH_quinone_OxRdtase_chainI"/>
</dbReference>
<feature type="domain" description="4Fe-4S ferredoxin-type" evidence="5">
    <location>
        <begin position="66"/>
        <end position="95"/>
    </location>
</feature>
<dbReference type="PANTHER" id="PTHR10849:SF35">
    <property type="entry name" value="FORMATE HYDROGENLYASE SUBUNIT 6-RELATED"/>
    <property type="match status" value="1"/>
</dbReference>
<dbReference type="GO" id="GO:0046872">
    <property type="term" value="F:metal ion binding"/>
    <property type="evidence" value="ECO:0007669"/>
    <property type="project" value="UniProtKB-KW"/>
</dbReference>
<evidence type="ECO:0000256" key="4">
    <source>
        <dbReference type="ARBA" id="ARBA00023014"/>
    </source>
</evidence>
<name>A0A560BBM8_AZOBR</name>
<dbReference type="PANTHER" id="PTHR10849">
    <property type="entry name" value="NADH DEHYDROGENASE UBIQUINONE IRON-SULFUR PROTEIN 8, MITOCHONDRIAL"/>
    <property type="match status" value="1"/>
</dbReference>